<proteinExistence type="predicted"/>
<dbReference type="Proteomes" id="UP000594638">
    <property type="component" value="Unassembled WGS sequence"/>
</dbReference>
<evidence type="ECO:0000313" key="4">
    <source>
        <dbReference type="EMBL" id="CAA3019311.1"/>
    </source>
</evidence>
<evidence type="ECO:0000313" key="5">
    <source>
        <dbReference type="Proteomes" id="UP000594638"/>
    </source>
</evidence>
<dbReference type="InterPro" id="IPR032795">
    <property type="entry name" value="DUF3741-assoc"/>
</dbReference>
<gene>
    <name evidence="4" type="ORF">OLEA9_A091259</name>
</gene>
<feature type="region of interest" description="Disordered" evidence="2">
    <location>
        <begin position="67"/>
        <end position="93"/>
    </location>
</feature>
<comment type="caution">
    <text evidence="4">The sequence shown here is derived from an EMBL/GenBank/DDBJ whole genome shotgun (WGS) entry which is preliminary data.</text>
</comment>
<dbReference type="Gramene" id="OE9A091259T1">
    <property type="protein sequence ID" value="OE9A091259C1"/>
    <property type="gene ID" value="OE9A091259"/>
</dbReference>
<feature type="compositionally biased region" description="Polar residues" evidence="2">
    <location>
        <begin position="243"/>
        <end position="252"/>
    </location>
</feature>
<dbReference type="AlphaFoldDB" id="A0A8S0UH75"/>
<name>A0A8S0UH75_OLEEU</name>
<feature type="domain" description="DUF3741" evidence="3">
    <location>
        <begin position="139"/>
        <end position="152"/>
    </location>
</feature>
<feature type="compositionally biased region" description="Polar residues" evidence="2">
    <location>
        <begin position="108"/>
        <end position="119"/>
    </location>
</feature>
<dbReference type="OrthoDB" id="780613at2759"/>
<keyword evidence="5" id="KW-1185">Reference proteome</keyword>
<evidence type="ECO:0000259" key="3">
    <source>
        <dbReference type="Pfam" id="PF14383"/>
    </source>
</evidence>
<dbReference type="EMBL" id="CACTIH010008175">
    <property type="protein sequence ID" value="CAA3019311.1"/>
    <property type="molecule type" value="Genomic_DNA"/>
</dbReference>
<accession>A0A8S0UH75</accession>
<evidence type="ECO:0000256" key="1">
    <source>
        <dbReference type="SAM" id="Coils"/>
    </source>
</evidence>
<evidence type="ECO:0000256" key="2">
    <source>
        <dbReference type="SAM" id="MobiDB-lite"/>
    </source>
</evidence>
<reference evidence="4 5" key="1">
    <citation type="submission" date="2019-12" db="EMBL/GenBank/DDBJ databases">
        <authorList>
            <person name="Alioto T."/>
            <person name="Alioto T."/>
            <person name="Gomez Garrido J."/>
        </authorList>
    </citation>
    <scope>NUCLEOTIDE SEQUENCE [LARGE SCALE GENOMIC DNA]</scope>
</reference>
<protein>
    <recommendedName>
        <fullName evidence="3">DUF3741 domain-containing protein</fullName>
    </recommendedName>
</protein>
<feature type="region of interest" description="Disordered" evidence="2">
    <location>
        <begin position="1"/>
        <end position="39"/>
    </location>
</feature>
<dbReference type="PANTHER" id="PTHR37234">
    <property type="entry name" value="OS03G0319200 PROTEIN"/>
    <property type="match status" value="1"/>
</dbReference>
<dbReference type="PANTHER" id="PTHR37234:SF1">
    <property type="entry name" value="OS03G0319200 PROTEIN"/>
    <property type="match status" value="1"/>
</dbReference>
<feature type="coiled-coil region" evidence="1">
    <location>
        <begin position="170"/>
        <end position="197"/>
    </location>
</feature>
<organism evidence="4 5">
    <name type="scientific">Olea europaea subsp. europaea</name>
    <dbReference type="NCBI Taxonomy" id="158383"/>
    <lineage>
        <taxon>Eukaryota</taxon>
        <taxon>Viridiplantae</taxon>
        <taxon>Streptophyta</taxon>
        <taxon>Embryophyta</taxon>
        <taxon>Tracheophyta</taxon>
        <taxon>Spermatophyta</taxon>
        <taxon>Magnoliopsida</taxon>
        <taxon>eudicotyledons</taxon>
        <taxon>Gunneridae</taxon>
        <taxon>Pentapetalae</taxon>
        <taxon>asterids</taxon>
        <taxon>lamiids</taxon>
        <taxon>Lamiales</taxon>
        <taxon>Oleaceae</taxon>
        <taxon>Oleeae</taxon>
        <taxon>Olea</taxon>
    </lineage>
</organism>
<sequence>MLKRQENSLHQMLKRQESSLSSSRWETPVTPPPPETHHAKAIGCMSGIIHLISKYQNRNKLLTFGRKQQQEVPLPTPRNAKASVPTKASPSTVKENIKKLHTETQILDSKGLSSNTIPRSPTLPPEIRLSNAGNSSEIRKTPSLVARLMGLEEILVKRPALHEDPIAENRKKILQALDKCNEDLEALKKIIRRVQSSDKRLLPSQEAAKGVGGGGNEHSMDVKTEELSPVCVLDEFTRSPLSSFSKEQNNGILHTPHQRKPSSAKKPGEDDHTIVYRSLFQIRRETTVSPGWITRAKFRSVDEVCSDIAWGEKREVGRIGLVLEDYICRDLIEEFVKELMKCCCMYSLPFEACKKRLLF</sequence>
<dbReference type="Pfam" id="PF14383">
    <property type="entry name" value="VARLMGL"/>
    <property type="match status" value="1"/>
</dbReference>
<feature type="region of interest" description="Disordered" evidence="2">
    <location>
        <begin position="108"/>
        <end position="135"/>
    </location>
</feature>
<feature type="region of interest" description="Disordered" evidence="2">
    <location>
        <begin position="243"/>
        <end position="270"/>
    </location>
</feature>
<keyword evidence="1" id="KW-0175">Coiled coil</keyword>